<protein>
    <recommendedName>
        <fullName evidence="4">Type I secretion protein</fullName>
    </recommendedName>
</protein>
<dbReference type="AlphaFoldDB" id="A0A4Q2TA84"/>
<dbReference type="OrthoDB" id="8283038at2"/>
<name>A0A4Q2TA84_9HYPH</name>
<evidence type="ECO:0000313" key="3">
    <source>
        <dbReference type="Proteomes" id="UP000291088"/>
    </source>
</evidence>
<proteinExistence type="predicted"/>
<gene>
    <name evidence="2" type="ORF">EUU22_10670</name>
</gene>
<organism evidence="2 3">
    <name type="scientific">Ciceribacter ferrooxidans</name>
    <dbReference type="NCBI Taxonomy" id="2509717"/>
    <lineage>
        <taxon>Bacteria</taxon>
        <taxon>Pseudomonadati</taxon>
        <taxon>Pseudomonadota</taxon>
        <taxon>Alphaproteobacteria</taxon>
        <taxon>Hyphomicrobiales</taxon>
        <taxon>Rhizobiaceae</taxon>
        <taxon>Ciceribacter</taxon>
    </lineage>
</organism>
<keyword evidence="3" id="KW-1185">Reference proteome</keyword>
<evidence type="ECO:0000313" key="2">
    <source>
        <dbReference type="EMBL" id="RYC13978.1"/>
    </source>
</evidence>
<dbReference type="Proteomes" id="UP000291088">
    <property type="component" value="Unassembled WGS sequence"/>
</dbReference>
<comment type="caution">
    <text evidence="2">The sequence shown here is derived from an EMBL/GenBank/DDBJ whole genome shotgun (WGS) entry which is preliminary data.</text>
</comment>
<evidence type="ECO:0000256" key="1">
    <source>
        <dbReference type="SAM" id="MobiDB-lite"/>
    </source>
</evidence>
<evidence type="ECO:0008006" key="4">
    <source>
        <dbReference type="Google" id="ProtNLM"/>
    </source>
</evidence>
<dbReference type="EMBL" id="SDVB01000216">
    <property type="protein sequence ID" value="RYC13978.1"/>
    <property type="molecule type" value="Genomic_DNA"/>
</dbReference>
<sequence>MHTERISDIIAHFIGYFDAAVEDVRMRIAHTEGRVAQASRDDAPDLAALDPDFASKLLLKDYDPGVRHVLSDEDLTGGGRHVPFGTDLQFAITSLPGADAGDLPAHHLPWGVPAPDAPQVLPIFIGPGSAVSHLTQVNLLQDDDYFDMTGTGTPPLDMRFVVERVTAYANEAEPYTPFSGYERTDSYDGLQAIAEDAHTLKEDLVESGTTSLGVGNAVDFVAAGDEIDGTVVNGAVVEEVPVLDDFLPDRGIAAPPEEPVSEGDSATQTGGPEDNLEVGAGANMVANIAGVTTTGIIAPVSAVMGDYHQVDMITQAYVYSDRDSGPEGLLGKSAAEDAGTLAFNIATFGRSSLVDPAADAASDDSSGDPVFPTQWRVSVVEGDVCFVQWIEQYNFVTDNDQMVVTTTGCETTILTGGNSAINFAGLLGLGMQYDLVIVGGDVLDMNIISQLSVLYDNDWVVGSGSDGADVRSGDNLLWNEATIHNVGANDRFETMPDYIPETIQAIEDRDPGMPKDLAHDANFEGYEGLNVLYITGNLFDVTFIKQVNVVGDADHVDAVAQDVLEGSDGATVTIDTGGNAVVNVAEIVDYDSFGDTTYLGGNLYSDAVLIQGGIIEDDDTQPQPVQNGLANEVIAFLDDDTGGDGGAVDGVINAGHDLSWSHASPVDVMQTAVA</sequence>
<feature type="region of interest" description="Disordered" evidence="1">
    <location>
        <begin position="248"/>
        <end position="278"/>
    </location>
</feature>
<dbReference type="RefSeq" id="WP_129331997.1">
    <property type="nucleotide sequence ID" value="NZ_SDVB01000216.1"/>
</dbReference>
<reference evidence="2 3" key="1">
    <citation type="submission" date="2019-01" db="EMBL/GenBank/DDBJ databases">
        <authorList>
            <person name="Deng T."/>
        </authorList>
    </citation>
    <scope>NUCLEOTIDE SEQUENCE [LARGE SCALE GENOMIC DNA]</scope>
    <source>
        <strain evidence="2 3">F8825</strain>
    </source>
</reference>
<accession>A0A4Q2TA84</accession>